<keyword evidence="3" id="KW-1185">Reference proteome</keyword>
<evidence type="ECO:0000256" key="1">
    <source>
        <dbReference type="SAM" id="Phobius"/>
    </source>
</evidence>
<accession>A0A165RB49</accession>
<dbReference type="AlphaFoldDB" id="A0A165RB49"/>
<keyword evidence="1" id="KW-0812">Transmembrane</keyword>
<evidence type="ECO:0000313" key="3">
    <source>
        <dbReference type="Proteomes" id="UP000076727"/>
    </source>
</evidence>
<evidence type="ECO:0000313" key="2">
    <source>
        <dbReference type="EMBL" id="KZT70531.1"/>
    </source>
</evidence>
<reference evidence="2 3" key="1">
    <citation type="journal article" date="2016" name="Mol. Biol. Evol.">
        <title>Comparative Genomics of Early-Diverging Mushroom-Forming Fungi Provides Insights into the Origins of Lignocellulose Decay Capabilities.</title>
        <authorList>
            <person name="Nagy L.G."/>
            <person name="Riley R."/>
            <person name="Tritt A."/>
            <person name="Adam C."/>
            <person name="Daum C."/>
            <person name="Floudas D."/>
            <person name="Sun H."/>
            <person name="Yadav J.S."/>
            <person name="Pangilinan J."/>
            <person name="Larsson K.H."/>
            <person name="Matsuura K."/>
            <person name="Barry K."/>
            <person name="Labutti K."/>
            <person name="Kuo R."/>
            <person name="Ohm R.A."/>
            <person name="Bhattacharya S.S."/>
            <person name="Shirouzu T."/>
            <person name="Yoshinaga Y."/>
            <person name="Martin F.M."/>
            <person name="Grigoriev I.V."/>
            <person name="Hibbett D.S."/>
        </authorList>
    </citation>
    <scope>NUCLEOTIDE SEQUENCE [LARGE SCALE GENOMIC DNA]</scope>
    <source>
        <strain evidence="2 3">L-15889</strain>
    </source>
</reference>
<keyword evidence="1" id="KW-1133">Transmembrane helix</keyword>
<name>A0A165RB49_9APHY</name>
<proteinExistence type="predicted"/>
<dbReference type="EMBL" id="KV429051">
    <property type="protein sequence ID" value="KZT70531.1"/>
    <property type="molecule type" value="Genomic_DNA"/>
</dbReference>
<gene>
    <name evidence="2" type="ORF">DAEQUDRAFT_211757</name>
</gene>
<dbReference type="Proteomes" id="UP000076727">
    <property type="component" value="Unassembled WGS sequence"/>
</dbReference>
<sequence>MEPPPVSLLATALQAACLLLVLFYMVFHSSGCNKSHHFLTSCTFTTCASCCVPLMIRTSPVRATLEQLKRSNSLPLKRTSFEFQTLASSFVKVGVVCRKFETCLAFDVSKSWVNILHF</sequence>
<keyword evidence="1" id="KW-0472">Membrane</keyword>
<feature type="transmembrane region" description="Helical" evidence="1">
    <location>
        <begin position="6"/>
        <end position="27"/>
    </location>
</feature>
<protein>
    <submittedName>
        <fullName evidence="2">Uncharacterized protein</fullName>
    </submittedName>
</protein>
<organism evidence="2 3">
    <name type="scientific">Daedalea quercina L-15889</name>
    <dbReference type="NCBI Taxonomy" id="1314783"/>
    <lineage>
        <taxon>Eukaryota</taxon>
        <taxon>Fungi</taxon>
        <taxon>Dikarya</taxon>
        <taxon>Basidiomycota</taxon>
        <taxon>Agaricomycotina</taxon>
        <taxon>Agaricomycetes</taxon>
        <taxon>Polyporales</taxon>
        <taxon>Fomitopsis</taxon>
    </lineage>
</organism>